<evidence type="ECO:0000256" key="1">
    <source>
        <dbReference type="SAM" id="MobiDB-lite"/>
    </source>
</evidence>
<gene>
    <name evidence="2" type="ORF">PMIN01_03126</name>
</gene>
<protein>
    <submittedName>
        <fullName evidence="2">Nuclear pore protein</fullName>
    </submittedName>
</protein>
<feature type="region of interest" description="Disordered" evidence="1">
    <location>
        <begin position="120"/>
        <end position="141"/>
    </location>
</feature>
<evidence type="ECO:0000313" key="3">
    <source>
        <dbReference type="Proteomes" id="UP000756921"/>
    </source>
</evidence>
<dbReference type="Proteomes" id="UP000756921">
    <property type="component" value="Unassembled WGS sequence"/>
</dbReference>
<organism evidence="2 3">
    <name type="scientific">Paraphaeosphaeria minitans</name>
    <dbReference type="NCBI Taxonomy" id="565426"/>
    <lineage>
        <taxon>Eukaryota</taxon>
        <taxon>Fungi</taxon>
        <taxon>Dikarya</taxon>
        <taxon>Ascomycota</taxon>
        <taxon>Pezizomycotina</taxon>
        <taxon>Dothideomycetes</taxon>
        <taxon>Pleosporomycetidae</taxon>
        <taxon>Pleosporales</taxon>
        <taxon>Massarineae</taxon>
        <taxon>Didymosphaeriaceae</taxon>
        <taxon>Paraphaeosphaeria</taxon>
    </lineage>
</organism>
<dbReference type="AlphaFoldDB" id="A0A9P6KSH6"/>
<dbReference type="EMBL" id="WJXW01000003">
    <property type="protein sequence ID" value="KAF9737843.1"/>
    <property type="molecule type" value="Genomic_DNA"/>
</dbReference>
<proteinExistence type="predicted"/>
<dbReference type="OrthoDB" id="5275938at2759"/>
<sequence>MPEHAEVFAHCPVTAREHVSSPPAAHHALPYTNQIVGEMHERHAQEELDAQEQAHMYQQQARAASYMQSAPLCVQSPMHMRSRTPVQLYQVYGASRGSSGVEVEEREVREEWEVREVEVDAEVEETSPYRPTPPSPSTPSTTVAVVHGINDNDTATMTRSSAVEAKDMPDAILDPSPETIIHPKGNLVLIVGSAPRQRSLLVQAETIEHFGPPWQDIIKSSHRERLLSTRRTCYLPGDDADMMLVLMYLSHPWHVGKVPKELSFRQLLAMARVCAGYDMNAQVSPFVRRWIVPHQDRLLSPGREEWLFIAHQFGLERHYVTLAQHLVLGCRTEGGRMLFPPGRAERLAGLVPDCALVEIRRKRIKALSTILDIVYKHIDRLENGNTCRATLPPSPDEETDVLIEAERAMCTHCNHGELIRYLKIHDFWPPIMQSAHVKRPVNDVLGKLTRIPAISYRLIRNSHAHVADPAALGSSASASGNAHAVCDIGRQLAVLIADAQRKLEMPIALCTVEEMRRNAENVGLKDEAVAPNYLPVEEEWMEGKSVTGIGIVTTRQVPRVTMMSEAAQGQFNDYARAQGPTKAP</sequence>
<reference evidence="2" key="1">
    <citation type="journal article" date="2020" name="Mol. Plant Microbe Interact.">
        <title>Genome Sequence of the Biocontrol Agent Coniothyrium minitans strain Conio (IMI 134523).</title>
        <authorList>
            <person name="Patel D."/>
            <person name="Shittu T.A."/>
            <person name="Baroncelli R."/>
            <person name="Muthumeenakshi S."/>
            <person name="Osborne T.H."/>
            <person name="Janganan T.K."/>
            <person name="Sreenivasaprasad S."/>
        </authorList>
    </citation>
    <scope>NUCLEOTIDE SEQUENCE</scope>
    <source>
        <strain evidence="2">Conio</strain>
    </source>
</reference>
<accession>A0A9P6KSH6</accession>
<evidence type="ECO:0000313" key="2">
    <source>
        <dbReference type="EMBL" id="KAF9737843.1"/>
    </source>
</evidence>
<name>A0A9P6KSH6_9PLEO</name>
<keyword evidence="3" id="KW-1185">Reference proteome</keyword>
<comment type="caution">
    <text evidence="2">The sequence shown here is derived from an EMBL/GenBank/DDBJ whole genome shotgun (WGS) entry which is preliminary data.</text>
</comment>